<reference evidence="1" key="1">
    <citation type="submission" date="2014-09" db="EMBL/GenBank/DDBJ databases">
        <authorList>
            <person name="Magalhaes I.L.F."/>
            <person name="Oliveira U."/>
            <person name="Santos F.R."/>
            <person name="Vidigal T.H.D.A."/>
            <person name="Brescovit A.D."/>
            <person name="Santos A.J."/>
        </authorList>
    </citation>
    <scope>NUCLEOTIDE SEQUENCE</scope>
    <source>
        <tissue evidence="1">Shoot tissue taken approximately 20 cm above the soil surface</tissue>
    </source>
</reference>
<accession>A0A0A9A0C3</accession>
<evidence type="ECO:0000313" key="1">
    <source>
        <dbReference type="EMBL" id="JAD40487.1"/>
    </source>
</evidence>
<organism evidence="1">
    <name type="scientific">Arundo donax</name>
    <name type="common">Giant reed</name>
    <name type="synonym">Donax arundinaceus</name>
    <dbReference type="NCBI Taxonomy" id="35708"/>
    <lineage>
        <taxon>Eukaryota</taxon>
        <taxon>Viridiplantae</taxon>
        <taxon>Streptophyta</taxon>
        <taxon>Embryophyta</taxon>
        <taxon>Tracheophyta</taxon>
        <taxon>Spermatophyta</taxon>
        <taxon>Magnoliopsida</taxon>
        <taxon>Liliopsida</taxon>
        <taxon>Poales</taxon>
        <taxon>Poaceae</taxon>
        <taxon>PACMAD clade</taxon>
        <taxon>Arundinoideae</taxon>
        <taxon>Arundineae</taxon>
        <taxon>Arundo</taxon>
    </lineage>
</organism>
<dbReference type="EMBL" id="GBRH01257408">
    <property type="protein sequence ID" value="JAD40487.1"/>
    <property type="molecule type" value="Transcribed_RNA"/>
</dbReference>
<name>A0A0A9A0C3_ARUDO</name>
<sequence length="33" mass="3879">MKKCFKIDRQEHRRSSELAITGSRNFLKATNVL</sequence>
<reference evidence="1" key="2">
    <citation type="journal article" date="2015" name="Data Brief">
        <title>Shoot transcriptome of the giant reed, Arundo donax.</title>
        <authorList>
            <person name="Barrero R.A."/>
            <person name="Guerrero F.D."/>
            <person name="Moolhuijzen P."/>
            <person name="Goolsby J.A."/>
            <person name="Tidwell J."/>
            <person name="Bellgard S.E."/>
            <person name="Bellgard M.I."/>
        </authorList>
    </citation>
    <scope>NUCLEOTIDE SEQUENCE</scope>
    <source>
        <tissue evidence="1">Shoot tissue taken approximately 20 cm above the soil surface</tissue>
    </source>
</reference>
<protein>
    <submittedName>
        <fullName evidence="1">Uncharacterized protein</fullName>
    </submittedName>
</protein>
<proteinExistence type="predicted"/>
<dbReference type="AlphaFoldDB" id="A0A0A9A0C3"/>